<reference evidence="2 3" key="1">
    <citation type="journal article" date="2015" name="Genome Biol. Evol.">
        <title>Phylogenomic analyses indicate that early fungi evolved digesting cell walls of algal ancestors of land plants.</title>
        <authorList>
            <person name="Chang Y."/>
            <person name="Wang S."/>
            <person name="Sekimoto S."/>
            <person name="Aerts A.L."/>
            <person name="Choi C."/>
            <person name="Clum A."/>
            <person name="LaButti K.M."/>
            <person name="Lindquist E.A."/>
            <person name="Yee Ngan C."/>
            <person name="Ohm R.A."/>
            <person name="Salamov A.A."/>
            <person name="Grigoriev I.V."/>
            <person name="Spatafora J.W."/>
            <person name="Berbee M.L."/>
        </authorList>
    </citation>
    <scope>NUCLEOTIDE SEQUENCE [LARGE SCALE GENOMIC DNA]</scope>
    <source>
        <strain evidence="2 3">JEL478</strain>
    </source>
</reference>
<feature type="compositionally biased region" description="Polar residues" evidence="1">
    <location>
        <begin position="38"/>
        <end position="58"/>
    </location>
</feature>
<feature type="compositionally biased region" description="Low complexity" evidence="1">
    <location>
        <begin position="23"/>
        <end position="34"/>
    </location>
</feature>
<evidence type="ECO:0000256" key="1">
    <source>
        <dbReference type="SAM" id="MobiDB-lite"/>
    </source>
</evidence>
<proteinExistence type="predicted"/>
<dbReference type="Proteomes" id="UP000070544">
    <property type="component" value="Unassembled WGS sequence"/>
</dbReference>
<gene>
    <name evidence="2" type="ORF">M427DRAFT_33107</name>
</gene>
<accession>A0A139ACV4</accession>
<organism evidence="2 3">
    <name type="scientific">Gonapodya prolifera (strain JEL478)</name>
    <name type="common">Monoblepharis prolifera</name>
    <dbReference type="NCBI Taxonomy" id="1344416"/>
    <lineage>
        <taxon>Eukaryota</taxon>
        <taxon>Fungi</taxon>
        <taxon>Fungi incertae sedis</taxon>
        <taxon>Chytridiomycota</taxon>
        <taxon>Chytridiomycota incertae sedis</taxon>
        <taxon>Monoblepharidomycetes</taxon>
        <taxon>Monoblepharidales</taxon>
        <taxon>Gonapodyaceae</taxon>
        <taxon>Gonapodya</taxon>
    </lineage>
</organism>
<dbReference type="EMBL" id="KQ965769">
    <property type="protein sequence ID" value="KXS14414.1"/>
    <property type="molecule type" value="Genomic_DNA"/>
</dbReference>
<protein>
    <submittedName>
        <fullName evidence="2">Uncharacterized protein</fullName>
    </submittedName>
</protein>
<feature type="compositionally biased region" description="Polar residues" evidence="1">
    <location>
        <begin position="7"/>
        <end position="22"/>
    </location>
</feature>
<evidence type="ECO:0000313" key="2">
    <source>
        <dbReference type="EMBL" id="KXS14414.1"/>
    </source>
</evidence>
<feature type="region of interest" description="Disordered" evidence="1">
    <location>
        <begin position="1"/>
        <end position="90"/>
    </location>
</feature>
<keyword evidence="3" id="KW-1185">Reference proteome</keyword>
<name>A0A139ACV4_GONPJ</name>
<sequence>MPDACPTPSNAVATSSRPNTTGAAQQARAQPAAALDDTTPTFTEPSQSPALTNAPSYTTRDRSLRRLSPRLPRPAPSRARPSHTSSGAPFTYRLRGESALPPVAAHVRSERTVLGSIVVEQSPGSISSGSAGSGTVVLDVRAKFGRVDGRAAFGFQCGVCGGVSWVQRTGDRERA</sequence>
<dbReference type="AlphaFoldDB" id="A0A139ACV4"/>
<evidence type="ECO:0000313" key="3">
    <source>
        <dbReference type="Proteomes" id="UP000070544"/>
    </source>
</evidence>